<dbReference type="AlphaFoldDB" id="A0A4Q9QPN0"/>
<dbReference type="EMBL" id="QJUI01000004">
    <property type="protein sequence ID" value="TBU82101.1"/>
    <property type="molecule type" value="Genomic_DNA"/>
</dbReference>
<sequence>MNPFDSLADLPQRLTQPAVRDLAWTLLSPPLLARTPWQQRHPLSDSPWAADPGLLADWLLRQDKEPAPLQAWLSRSSVRRLGLYYERLWQFALQAAPGVEILAANLPIRQGGHTLGELDLLLRDAGGVHHLELAVKFYLGEPSPDRDAPTQWIGPGSHDRLDIKLDHLATHQLPLSAQPEARLALDALTSEPIQAAMWIGGYLYYPHARACPLPEDAHPQHLRGKWLHRRDWPAFRAENAEARWQPLPRHAWLALARLPPEDGWSSARLQAWLDELPAHAGAQLLVDLRPDATGYLHERQRLFLVADDWPAQC</sequence>
<protein>
    <submittedName>
        <fullName evidence="1">DUF1853 domain-containing protein</fullName>
    </submittedName>
</protein>
<keyword evidence="2" id="KW-1185">Reference proteome</keyword>
<evidence type="ECO:0000313" key="1">
    <source>
        <dbReference type="EMBL" id="TBU82101.1"/>
    </source>
</evidence>
<organism evidence="1 2">
    <name type="scientific">Phytopseudomonas daroniae</name>
    <dbReference type="NCBI Taxonomy" id="2487519"/>
    <lineage>
        <taxon>Bacteria</taxon>
        <taxon>Pseudomonadati</taxon>
        <taxon>Pseudomonadota</taxon>
        <taxon>Gammaproteobacteria</taxon>
        <taxon>Pseudomonadales</taxon>
        <taxon>Pseudomonadaceae</taxon>
        <taxon>Phytopseudomonas</taxon>
    </lineage>
</organism>
<evidence type="ECO:0000313" key="2">
    <source>
        <dbReference type="Proteomes" id="UP000292302"/>
    </source>
</evidence>
<proteinExistence type="predicted"/>
<dbReference type="Pfam" id="PF08907">
    <property type="entry name" value="DUF1853"/>
    <property type="match status" value="1"/>
</dbReference>
<accession>A0A4Q9QPN0</accession>
<name>A0A4Q9QPN0_9GAMM</name>
<gene>
    <name evidence="1" type="ORF">DNK06_06185</name>
</gene>
<dbReference type="InterPro" id="IPR015003">
    <property type="entry name" value="DUF1853"/>
</dbReference>
<dbReference type="OrthoDB" id="378654at2"/>
<comment type="caution">
    <text evidence="1">The sequence shown here is derived from an EMBL/GenBank/DDBJ whole genome shotgun (WGS) entry which is preliminary data.</text>
</comment>
<reference evidence="1 2" key="1">
    <citation type="submission" date="2018-06" db="EMBL/GenBank/DDBJ databases">
        <title>Three novel Pseudomonas species isolated from symptomatic oak.</title>
        <authorList>
            <person name="Bueno-Gonzalez V."/>
            <person name="Brady C."/>
        </authorList>
    </citation>
    <scope>NUCLEOTIDE SEQUENCE [LARGE SCALE GENOMIC DNA]</scope>
    <source>
        <strain evidence="1 2">P9A</strain>
    </source>
</reference>
<dbReference type="RefSeq" id="WP_131179162.1">
    <property type="nucleotide sequence ID" value="NZ_QJUI01000004.1"/>
</dbReference>
<dbReference type="Proteomes" id="UP000292302">
    <property type="component" value="Unassembled WGS sequence"/>
</dbReference>